<dbReference type="InterPro" id="IPR029453">
    <property type="entry name" value="Rictor_IV"/>
</dbReference>
<evidence type="ECO:0000259" key="3">
    <source>
        <dbReference type="SMART" id="SM01308"/>
    </source>
</evidence>
<dbReference type="SMART" id="SM01308">
    <property type="entry name" value="RICTOR_N"/>
    <property type="match status" value="1"/>
</dbReference>
<dbReference type="InterPro" id="IPR029452">
    <property type="entry name" value="RICTOR_V"/>
</dbReference>
<dbReference type="Gene3D" id="1.25.10.10">
    <property type="entry name" value="Leucine-rich Repeat Variant"/>
    <property type="match status" value="1"/>
</dbReference>
<sequence length="1140" mass="128010">MDRGISLNEISIHSIGGTSTPPYTVPSFPHQPAVLKDPERMFVAPPSAHSAESPTWTFSEITASISTIKDDDPYQIVARGNDLATLLRTTPQLKHDLVLKSFLNKIAYMFSHQASEVRAVGYRLLRLIITSDESLRALVQSKVLILIIMSLSTAKSAVTEKEQAIKLVRQFLVIENGADFLSVGVIKSLIALVEYEPDDDDIEPAVAIPDLLKQQALQVISETCLVKPALVFLSGGFRVLLAAVAEAPLPVAMNCLVLLVTTLDTKHTRKFLRNGLDFNSLFAPFHEAVDNEDEPSGRKPSAVSTVRLQRASLVAAVLFKQFNGLIALSIDGFVMIRQLVGLLAKRNHRVRSYLIDVVNDILGVKSLSWMVGSPHQLQPHPPPPQVATAVDHYRGLVVLVLIKAGLLDRLAEIVEQKQNEANVKAARSLMAEVYRRSSQLLPVELVTQIKVPDAFTTTTATTTQPATPVTSRELKPMKQQLGQMYSAWRYNIDDNEFRIHVNNTRIVTVKEFGEWNWPLIQRLFEGPLDNPYRFDEVLDKYPKFFKRLMSFYRPFKFRFCNIARTAKNGKRYVAVGCQLFELLLSLERGRKYLAKNKILPQIAEVLAQIDPLSGIGAKDPILSKKRLETTVSAGYLEIIATMSKHQFGLRLLGQWQVFTTLHHIIDHSTTSETNNHLLAVLFRSADYSSEHSPFRVMLHRILATSNRRLVHLLLDGVVAKLLTDHADHSNQHYLVRAVTELLFHPTDASIRRKAVDLIGQYLQQGGSVAAVVESGPPVALLVPQGYHILTRLMATSIGFKYLYARGFIDTEFAKWSRAVETRDFRFLHTVETRIRDELYPTYSADDMFWKPASDEGPPECRGEFFQYLLATEDGLHYCQQHQHMFAQAVNPVMGFYTQMVADRAELNRKLADTSNEDMSTWLAEIKQSLWIIGITGLGTYGVSLLLSIAPNLVSVVHNLFYLSPSWQIRAQAFYTLGMLSASTEGMEVLDELGWVTALDAYGNSKRMCYPQECDLNSFFNVTTTNPYRDVNYYSIFNGSGTGFSLFGDDDDDAETDANNERVLTLVHGLDSVLGKIERKAHAELRRMKSTHPELFDGNTTLFLEVIKAIDKGVYNFAKRDFIMSLFDIGVVEPFLKGRKG</sequence>
<dbReference type="InterPro" id="IPR028267">
    <property type="entry name" value="Pianissimo_N"/>
</dbReference>
<dbReference type="InterPro" id="IPR011989">
    <property type="entry name" value="ARM-like"/>
</dbReference>
<dbReference type="Pfam" id="PF14664">
    <property type="entry name" value="RICTOR_N"/>
    <property type="match status" value="1"/>
</dbReference>
<gene>
    <name evidence="5" type="ORF">DIURU_005756</name>
</gene>
<reference evidence="5 6" key="1">
    <citation type="submission" date="2019-07" db="EMBL/GenBank/DDBJ databases">
        <title>Genome assembly of two rare yeast pathogens: Diutina rugosa and Trichomonascus ciferrii.</title>
        <authorList>
            <person name="Mixao V."/>
            <person name="Saus E."/>
            <person name="Hansen A."/>
            <person name="Lass-Flor C."/>
            <person name="Gabaldon T."/>
        </authorList>
    </citation>
    <scope>NUCLEOTIDE SEQUENCE [LARGE SCALE GENOMIC DNA]</scope>
    <source>
        <strain evidence="5 6">CBS 613</strain>
    </source>
</reference>
<accession>A0A642UC05</accession>
<feature type="domain" description="Rapamycin-insensitive companion of mTOR" evidence="4">
    <location>
        <begin position="922"/>
        <end position="996"/>
    </location>
</feature>
<dbReference type="OMA" id="EIRIHAT"/>
<dbReference type="PANTHER" id="PTHR13298">
    <property type="entry name" value="CYTOSOLIC REGULATOR PIANISSIMO"/>
    <property type="match status" value="1"/>
</dbReference>
<dbReference type="PANTHER" id="PTHR13298:SF11">
    <property type="entry name" value="RAPAMYCIN-INSENSITIVE COMPANION OF MTOR"/>
    <property type="match status" value="1"/>
</dbReference>
<dbReference type="GO" id="GO:0031932">
    <property type="term" value="C:TORC2 complex"/>
    <property type="evidence" value="ECO:0007669"/>
    <property type="project" value="InterPro"/>
</dbReference>
<dbReference type="GO" id="GO:0038203">
    <property type="term" value="P:TORC2 signaling"/>
    <property type="evidence" value="ECO:0007669"/>
    <property type="project" value="TreeGrafter"/>
</dbReference>
<organism evidence="5 6">
    <name type="scientific">Diutina rugosa</name>
    <name type="common">Yeast</name>
    <name type="synonym">Candida rugosa</name>
    <dbReference type="NCBI Taxonomy" id="5481"/>
    <lineage>
        <taxon>Eukaryota</taxon>
        <taxon>Fungi</taxon>
        <taxon>Dikarya</taxon>
        <taxon>Ascomycota</taxon>
        <taxon>Saccharomycotina</taxon>
        <taxon>Pichiomycetes</taxon>
        <taxon>Debaryomycetaceae</taxon>
        <taxon>Diutina</taxon>
    </lineage>
</organism>
<dbReference type="Pfam" id="PF14668">
    <property type="entry name" value="RICTOR_V"/>
    <property type="match status" value="1"/>
</dbReference>
<proteinExistence type="inferred from homology"/>
<dbReference type="Pfam" id="PF14663">
    <property type="entry name" value="RasGEF_N_2"/>
    <property type="match status" value="1"/>
</dbReference>
<name>A0A642UC05_DIURU</name>
<dbReference type="Proteomes" id="UP000449547">
    <property type="component" value="Unassembled WGS sequence"/>
</dbReference>
<keyword evidence="6" id="KW-1185">Reference proteome</keyword>
<feature type="domain" description="Rapamycin-insensitive companion of mTOR middle" evidence="2">
    <location>
        <begin position="492"/>
        <end position="724"/>
    </location>
</feature>
<comment type="caution">
    <text evidence="5">The sequence shown here is derived from an EMBL/GenBank/DDBJ whole genome shotgun (WGS) entry which is preliminary data.</text>
</comment>
<dbReference type="OrthoDB" id="271111at2759"/>
<evidence type="ECO:0000259" key="2">
    <source>
        <dbReference type="SMART" id="SM01307"/>
    </source>
</evidence>
<comment type="similarity">
    <text evidence="1">Belongs to the RICTOR family.</text>
</comment>
<dbReference type="SMART" id="SM01310">
    <property type="entry name" value="RICTOR_V"/>
    <property type="match status" value="1"/>
</dbReference>
<dbReference type="EMBL" id="SWFT01000164">
    <property type="protein sequence ID" value="KAA8896490.1"/>
    <property type="molecule type" value="Genomic_DNA"/>
</dbReference>
<dbReference type="RefSeq" id="XP_034009430.1">
    <property type="nucleotide sequence ID" value="XM_034158773.1"/>
</dbReference>
<evidence type="ECO:0000259" key="4">
    <source>
        <dbReference type="SMART" id="SM01310"/>
    </source>
</evidence>
<feature type="domain" description="Rapamycin-insensitive companion of mTOR N-terminal" evidence="3">
    <location>
        <begin position="77"/>
        <end position="442"/>
    </location>
</feature>
<dbReference type="InterPro" id="IPR016024">
    <property type="entry name" value="ARM-type_fold"/>
</dbReference>
<dbReference type="SUPFAM" id="SSF48371">
    <property type="entry name" value="ARM repeat"/>
    <property type="match status" value="1"/>
</dbReference>
<evidence type="ECO:0000313" key="6">
    <source>
        <dbReference type="Proteomes" id="UP000449547"/>
    </source>
</evidence>
<dbReference type="GeneID" id="54784407"/>
<dbReference type="InterPro" id="IPR029451">
    <property type="entry name" value="RICTOR_M"/>
</dbReference>
<evidence type="ECO:0000313" key="5">
    <source>
        <dbReference type="EMBL" id="KAA8896490.1"/>
    </source>
</evidence>
<dbReference type="AlphaFoldDB" id="A0A642UC05"/>
<dbReference type="SMART" id="SM01307">
    <property type="entry name" value="RICTOR_M"/>
    <property type="match status" value="1"/>
</dbReference>
<dbReference type="VEuPathDB" id="FungiDB:DIURU_005756"/>
<dbReference type="Pfam" id="PF14666">
    <property type="entry name" value="RICTOR_M"/>
    <property type="match status" value="1"/>
</dbReference>
<protein>
    <submittedName>
        <fullName evidence="5">Uncharacterized protein</fullName>
    </submittedName>
</protein>
<dbReference type="SMART" id="SM01303">
    <property type="entry name" value="RasGEF_N_2"/>
    <property type="match status" value="1"/>
</dbReference>
<dbReference type="InterPro" id="IPR028268">
    <property type="entry name" value="Pianissimo_fam"/>
</dbReference>
<evidence type="ECO:0000256" key="1">
    <source>
        <dbReference type="ARBA" id="ARBA00008878"/>
    </source>
</evidence>